<proteinExistence type="predicted"/>
<evidence type="ECO:0000313" key="3">
    <source>
        <dbReference type="Proteomes" id="UP000471705"/>
    </source>
</evidence>
<evidence type="ECO:0000256" key="1">
    <source>
        <dbReference type="SAM" id="MobiDB-lite"/>
    </source>
</evidence>
<dbReference type="Proteomes" id="UP000471705">
    <property type="component" value="Unassembled WGS sequence"/>
</dbReference>
<accession>A0A7K3VTG2</accession>
<protein>
    <submittedName>
        <fullName evidence="2">Uncharacterized protein</fullName>
    </submittedName>
</protein>
<dbReference type="EMBL" id="WUFV01000044">
    <property type="protein sequence ID" value="NEK20473.1"/>
    <property type="molecule type" value="Genomic_DNA"/>
</dbReference>
<sequence>MFTADDSLERFIALAKLAKLKQRLANQRRYPNVPMERIAEAATARERATAYTAECIAQELYKRQPAVFCPDVQTRFTTVGHIVDRHIQPGDRGVNQRRALIERAETFASFSPFDDGHDNTEDYQGIADRLNSENLFTFQRALEIGGCRTGATPTIPFTPDQAREMINELGHLQQVIRTRLRTIDRVFSDGSHDHIEGFHIERELSSVSLRLERKPADPTLARIDAEARERKESVERAFSGDPFLE</sequence>
<feature type="compositionally biased region" description="Basic and acidic residues" evidence="1">
    <location>
        <begin position="224"/>
        <end position="235"/>
    </location>
</feature>
<evidence type="ECO:0000313" key="2">
    <source>
        <dbReference type="EMBL" id="NEK20473.1"/>
    </source>
</evidence>
<organism evidence="2 3">
    <name type="scientific">Rhizobium leguminosarum</name>
    <dbReference type="NCBI Taxonomy" id="384"/>
    <lineage>
        <taxon>Bacteria</taxon>
        <taxon>Pseudomonadati</taxon>
        <taxon>Pseudomonadota</taxon>
        <taxon>Alphaproteobacteria</taxon>
        <taxon>Hyphomicrobiales</taxon>
        <taxon>Rhizobiaceae</taxon>
        <taxon>Rhizobium/Agrobacterium group</taxon>
        <taxon>Rhizobium</taxon>
    </lineage>
</organism>
<feature type="region of interest" description="Disordered" evidence="1">
    <location>
        <begin position="224"/>
        <end position="245"/>
    </location>
</feature>
<dbReference type="RefSeq" id="WP_164050834.1">
    <property type="nucleotide sequence ID" value="NZ_WUFV01000044.1"/>
</dbReference>
<reference evidence="2 3" key="1">
    <citation type="submission" date="2019-12" db="EMBL/GenBank/DDBJ databases">
        <title>Rhizobium genotypes associated with high levels of biological nitrogen fixation by grain legumes in a temperate-maritime cropping system.</title>
        <authorList>
            <person name="Maluk M."/>
            <person name="Francesc Ferrando Molina F."/>
            <person name="Lopez Del Egido L."/>
            <person name="Lafos M."/>
            <person name="Langarica-Fuentes A."/>
            <person name="Gebre Yohannes G."/>
            <person name="Young M.W."/>
            <person name="Martin P."/>
            <person name="Gantlett R."/>
            <person name="Kenicer G."/>
            <person name="Hawes C."/>
            <person name="Begg G.S."/>
            <person name="Quilliam R.S."/>
            <person name="Squire G.R."/>
            <person name="Poole P.S."/>
            <person name="Young P.W."/>
            <person name="Iannetta P.M."/>
            <person name="James E.K."/>
        </authorList>
    </citation>
    <scope>NUCLEOTIDE SEQUENCE [LARGE SCALE GENOMIC DNA]</scope>
    <source>
        <strain evidence="2 3">JHI54</strain>
    </source>
</reference>
<gene>
    <name evidence="2" type="ORF">GR257_37610</name>
</gene>
<dbReference type="AlphaFoldDB" id="A0A7K3VTG2"/>
<name>A0A7K3VTG2_RHILE</name>
<comment type="caution">
    <text evidence="2">The sequence shown here is derived from an EMBL/GenBank/DDBJ whole genome shotgun (WGS) entry which is preliminary data.</text>
</comment>